<comment type="caution">
    <text evidence="1">The sequence shown here is derived from an EMBL/GenBank/DDBJ whole genome shotgun (WGS) entry which is preliminary data.</text>
</comment>
<evidence type="ECO:0000313" key="1">
    <source>
        <dbReference type="EMBL" id="GJT69731.1"/>
    </source>
</evidence>
<sequence>MLSNQKPSGDTLGLGFNSFEASTSGTTEIKFVKSQKEMSPAGGPLNKVGPHMAEVAPKAIMGPPVCSPGTSLDPPWSNLELHLSGDKDLRDQGARVVTKEVYRVSIEGYKTSYARCRVWRGFGCHRGDKEVFVYLVGKYGDGDIGGCELQNSTSQINDLFISSRKVFVDRSFEQWFELVGGGGGYRIVTVL</sequence>
<reference evidence="1" key="1">
    <citation type="journal article" date="2022" name="Int. J. Mol. Sci.">
        <title>Draft Genome of Tanacetum Coccineum: Genomic Comparison of Closely Related Tanacetum-Family Plants.</title>
        <authorList>
            <person name="Yamashiro T."/>
            <person name="Shiraishi A."/>
            <person name="Nakayama K."/>
            <person name="Satake H."/>
        </authorList>
    </citation>
    <scope>NUCLEOTIDE SEQUENCE</scope>
</reference>
<accession>A0ABQ5G2J4</accession>
<evidence type="ECO:0000313" key="2">
    <source>
        <dbReference type="Proteomes" id="UP001151760"/>
    </source>
</evidence>
<keyword evidence="2" id="KW-1185">Reference proteome</keyword>
<proteinExistence type="predicted"/>
<gene>
    <name evidence="1" type="ORF">Tco_1029017</name>
</gene>
<dbReference type="EMBL" id="BQNB010018015">
    <property type="protein sequence ID" value="GJT69731.1"/>
    <property type="molecule type" value="Genomic_DNA"/>
</dbReference>
<protein>
    <submittedName>
        <fullName evidence="1">Uncharacterized protein</fullName>
    </submittedName>
</protein>
<reference evidence="1" key="2">
    <citation type="submission" date="2022-01" db="EMBL/GenBank/DDBJ databases">
        <authorList>
            <person name="Yamashiro T."/>
            <person name="Shiraishi A."/>
            <person name="Satake H."/>
            <person name="Nakayama K."/>
        </authorList>
    </citation>
    <scope>NUCLEOTIDE SEQUENCE</scope>
</reference>
<organism evidence="1 2">
    <name type="scientific">Tanacetum coccineum</name>
    <dbReference type="NCBI Taxonomy" id="301880"/>
    <lineage>
        <taxon>Eukaryota</taxon>
        <taxon>Viridiplantae</taxon>
        <taxon>Streptophyta</taxon>
        <taxon>Embryophyta</taxon>
        <taxon>Tracheophyta</taxon>
        <taxon>Spermatophyta</taxon>
        <taxon>Magnoliopsida</taxon>
        <taxon>eudicotyledons</taxon>
        <taxon>Gunneridae</taxon>
        <taxon>Pentapetalae</taxon>
        <taxon>asterids</taxon>
        <taxon>campanulids</taxon>
        <taxon>Asterales</taxon>
        <taxon>Asteraceae</taxon>
        <taxon>Asteroideae</taxon>
        <taxon>Anthemideae</taxon>
        <taxon>Anthemidinae</taxon>
        <taxon>Tanacetum</taxon>
    </lineage>
</organism>
<name>A0ABQ5G2J4_9ASTR</name>
<dbReference type="Proteomes" id="UP001151760">
    <property type="component" value="Unassembled WGS sequence"/>
</dbReference>